<evidence type="ECO:0000259" key="7">
    <source>
        <dbReference type="PROSITE" id="PS50089"/>
    </source>
</evidence>
<keyword evidence="4 6" id="KW-0863">Zinc-finger</keyword>
<evidence type="ECO:0000313" key="9">
    <source>
        <dbReference type="Proteomes" id="UP000594261"/>
    </source>
</evidence>
<dbReference type="SMART" id="SM00184">
    <property type="entry name" value="RING"/>
    <property type="match status" value="1"/>
</dbReference>
<dbReference type="InParanoid" id="A0A7N2MRU5"/>
<protein>
    <recommendedName>
        <fullName evidence="2">RING-type E3 ubiquitin transferase</fullName>
        <ecNumber evidence="2">2.3.2.27</ecNumber>
    </recommendedName>
</protein>
<dbReference type="EnsemblPlants" id="QL10p017308:mrna">
    <property type="protein sequence ID" value="QL10p017308:mrna:CDS:2"/>
    <property type="gene ID" value="QL10p017308"/>
</dbReference>
<dbReference type="Pfam" id="PF13639">
    <property type="entry name" value="zf-RING_2"/>
    <property type="match status" value="1"/>
</dbReference>
<evidence type="ECO:0000256" key="6">
    <source>
        <dbReference type="PROSITE-ProRule" id="PRU00175"/>
    </source>
</evidence>
<dbReference type="GO" id="GO:0005737">
    <property type="term" value="C:cytoplasm"/>
    <property type="evidence" value="ECO:0007669"/>
    <property type="project" value="TreeGrafter"/>
</dbReference>
<evidence type="ECO:0000256" key="3">
    <source>
        <dbReference type="ARBA" id="ARBA00022723"/>
    </source>
</evidence>
<reference evidence="8 9" key="1">
    <citation type="journal article" date="2016" name="G3 (Bethesda)">
        <title>First Draft Assembly and Annotation of the Genome of a California Endemic Oak Quercus lobata Nee (Fagaceae).</title>
        <authorList>
            <person name="Sork V.L."/>
            <person name="Fitz-Gibbon S.T."/>
            <person name="Puiu D."/>
            <person name="Crepeau M."/>
            <person name="Gugger P.F."/>
            <person name="Sherman R."/>
            <person name="Stevens K."/>
            <person name="Langley C.H."/>
            <person name="Pellegrini M."/>
            <person name="Salzberg S.L."/>
        </authorList>
    </citation>
    <scope>NUCLEOTIDE SEQUENCE [LARGE SCALE GENOMIC DNA]</scope>
    <source>
        <strain evidence="8 9">cv. SW786</strain>
    </source>
</reference>
<evidence type="ECO:0000256" key="5">
    <source>
        <dbReference type="ARBA" id="ARBA00022833"/>
    </source>
</evidence>
<organism evidence="8 9">
    <name type="scientific">Quercus lobata</name>
    <name type="common">Valley oak</name>
    <dbReference type="NCBI Taxonomy" id="97700"/>
    <lineage>
        <taxon>Eukaryota</taxon>
        <taxon>Viridiplantae</taxon>
        <taxon>Streptophyta</taxon>
        <taxon>Embryophyta</taxon>
        <taxon>Tracheophyta</taxon>
        <taxon>Spermatophyta</taxon>
        <taxon>Magnoliopsida</taxon>
        <taxon>eudicotyledons</taxon>
        <taxon>Gunneridae</taxon>
        <taxon>Pentapetalae</taxon>
        <taxon>rosids</taxon>
        <taxon>fabids</taxon>
        <taxon>Fagales</taxon>
        <taxon>Fagaceae</taxon>
        <taxon>Quercus</taxon>
    </lineage>
</organism>
<dbReference type="PROSITE" id="PS50089">
    <property type="entry name" value="ZF_RING_2"/>
    <property type="match status" value="1"/>
</dbReference>
<evidence type="ECO:0000256" key="1">
    <source>
        <dbReference type="ARBA" id="ARBA00000900"/>
    </source>
</evidence>
<dbReference type="InterPro" id="IPR001841">
    <property type="entry name" value="Znf_RING"/>
</dbReference>
<dbReference type="RefSeq" id="XP_030939604.1">
    <property type="nucleotide sequence ID" value="XM_031083744.1"/>
</dbReference>
<dbReference type="GeneID" id="115964434"/>
<dbReference type="GO" id="GO:0016567">
    <property type="term" value="P:protein ubiquitination"/>
    <property type="evidence" value="ECO:0007669"/>
    <property type="project" value="TreeGrafter"/>
</dbReference>
<dbReference type="EMBL" id="LRBV02000010">
    <property type="status" value="NOT_ANNOTATED_CDS"/>
    <property type="molecule type" value="Genomic_DNA"/>
</dbReference>
<dbReference type="Gramene" id="QL10p017308:mrna">
    <property type="protein sequence ID" value="QL10p017308:mrna:CDS:2"/>
    <property type="gene ID" value="QL10p017308"/>
</dbReference>
<feature type="domain" description="RING-type" evidence="7">
    <location>
        <begin position="168"/>
        <end position="209"/>
    </location>
</feature>
<dbReference type="GO" id="GO:0008270">
    <property type="term" value="F:zinc ion binding"/>
    <property type="evidence" value="ECO:0007669"/>
    <property type="project" value="UniProtKB-KW"/>
</dbReference>
<dbReference type="PANTHER" id="PTHR15710:SF196">
    <property type="entry name" value="F6A14.12 PROTEIN-RELATED"/>
    <property type="match status" value="1"/>
</dbReference>
<dbReference type="Proteomes" id="UP000594261">
    <property type="component" value="Chromosome 10"/>
</dbReference>
<keyword evidence="9" id="KW-1185">Reference proteome</keyword>
<gene>
    <name evidence="8" type="primary">LOC115964434</name>
</gene>
<evidence type="ECO:0000256" key="2">
    <source>
        <dbReference type="ARBA" id="ARBA00012483"/>
    </source>
</evidence>
<proteinExistence type="predicted"/>
<dbReference type="Gene3D" id="3.30.40.10">
    <property type="entry name" value="Zinc/RING finger domain, C3HC4 (zinc finger)"/>
    <property type="match status" value="1"/>
</dbReference>
<sequence length="219" mass="24917">MSSSYHDYDIEVWQQIQPWNQPPSHKTSPLWDGFRIDFYITKVRRVKNYDSNSNTPPSTVDEQTSSKRKSGWLLKDEATCTDNNGVMSTLLSVMLKLPEEKHGDLLREIATVARCAGASRMPIVVNFKKVYTIVLDTAEIYDEVKPIPASKSSIEALEKVRSNSDGECIICTQEFQIGSEVTRMPCSHVYHGHCVVKWLKTSHFCPVCRYPMPVCHNDC</sequence>
<dbReference type="InterPro" id="IPR013083">
    <property type="entry name" value="Znf_RING/FYVE/PHD"/>
</dbReference>
<evidence type="ECO:0000256" key="4">
    <source>
        <dbReference type="ARBA" id="ARBA00022771"/>
    </source>
</evidence>
<comment type="catalytic activity">
    <reaction evidence="1">
        <text>S-ubiquitinyl-[E2 ubiquitin-conjugating enzyme]-L-cysteine + [acceptor protein]-L-lysine = [E2 ubiquitin-conjugating enzyme]-L-cysteine + N(6)-ubiquitinyl-[acceptor protein]-L-lysine.</text>
        <dbReference type="EC" id="2.3.2.27"/>
    </reaction>
</comment>
<name>A0A7N2MRU5_QUELO</name>
<accession>A0A7N2MRU5</accession>
<evidence type="ECO:0000313" key="8">
    <source>
        <dbReference type="EnsemblPlants" id="QL10p017308:mrna:CDS:2"/>
    </source>
</evidence>
<keyword evidence="5" id="KW-0862">Zinc</keyword>
<dbReference type="KEGG" id="qlo:115964434"/>
<dbReference type="GO" id="GO:0061630">
    <property type="term" value="F:ubiquitin protein ligase activity"/>
    <property type="evidence" value="ECO:0007669"/>
    <property type="project" value="UniProtKB-EC"/>
</dbReference>
<dbReference type="EC" id="2.3.2.27" evidence="2"/>
<dbReference type="PANTHER" id="PTHR15710">
    <property type="entry name" value="E3 UBIQUITIN-PROTEIN LIGASE PRAJA"/>
    <property type="match status" value="1"/>
</dbReference>
<dbReference type="AlphaFoldDB" id="A0A7N2MRU5"/>
<reference evidence="8" key="2">
    <citation type="submission" date="2021-01" db="UniProtKB">
        <authorList>
            <consortium name="EnsemblPlants"/>
        </authorList>
    </citation>
    <scope>IDENTIFICATION</scope>
</reference>
<keyword evidence="3" id="KW-0479">Metal-binding</keyword>
<dbReference type="SUPFAM" id="SSF57850">
    <property type="entry name" value="RING/U-box"/>
    <property type="match status" value="1"/>
</dbReference>
<dbReference type="OrthoDB" id="4348522at2759"/>